<dbReference type="Gene3D" id="2.30.30.40">
    <property type="entry name" value="SH3 Domains"/>
    <property type="match status" value="1"/>
</dbReference>
<evidence type="ECO:0000259" key="8">
    <source>
        <dbReference type="PROSITE" id="PS51781"/>
    </source>
</evidence>
<protein>
    <submittedName>
        <fullName evidence="9">TIGR04211 family SH3 domain-containing protein</fullName>
    </submittedName>
</protein>
<dbReference type="PIRSF" id="PIRSF006158">
    <property type="entry name" value="UCP006158_SH3"/>
    <property type="match status" value="1"/>
</dbReference>
<evidence type="ECO:0000256" key="3">
    <source>
        <dbReference type="ARBA" id="ARBA00022729"/>
    </source>
</evidence>
<dbReference type="NCBIfam" id="TIGR04211">
    <property type="entry name" value="SH3_and_anchor"/>
    <property type="match status" value="1"/>
</dbReference>
<comment type="caution">
    <text evidence="9">The sequence shown here is derived from an EMBL/GenBank/DDBJ whole genome shotgun (WGS) entry which is preliminary data.</text>
</comment>
<keyword evidence="2 7" id="KW-0812">Transmembrane</keyword>
<evidence type="ECO:0000313" key="9">
    <source>
        <dbReference type="EMBL" id="MDP4536170.1"/>
    </source>
</evidence>
<accession>A0ABT9GZR6</accession>
<evidence type="ECO:0000256" key="1">
    <source>
        <dbReference type="ARBA" id="ARBA00004167"/>
    </source>
</evidence>
<evidence type="ECO:0000256" key="2">
    <source>
        <dbReference type="ARBA" id="ARBA00022692"/>
    </source>
</evidence>
<evidence type="ECO:0000256" key="7">
    <source>
        <dbReference type="SAM" id="Phobius"/>
    </source>
</evidence>
<comment type="subcellular location">
    <subcellularLocation>
        <location evidence="1">Membrane</location>
        <topology evidence="1">Single-pass membrane protein</topology>
    </subcellularLocation>
</comment>
<keyword evidence="6" id="KW-0175">Coiled coil</keyword>
<keyword evidence="10" id="KW-1185">Reference proteome</keyword>
<feature type="domain" description="SH3b" evidence="8">
    <location>
        <begin position="28"/>
        <end position="94"/>
    </location>
</feature>
<keyword evidence="5 7" id="KW-0472">Membrane</keyword>
<dbReference type="EMBL" id="JAUZVZ010000009">
    <property type="protein sequence ID" value="MDP4536170.1"/>
    <property type="molecule type" value="Genomic_DNA"/>
</dbReference>
<name>A0ABT9GZR6_9GAMM</name>
<dbReference type="InterPro" id="IPR003646">
    <property type="entry name" value="SH3-like_bac-type"/>
</dbReference>
<evidence type="ECO:0000256" key="4">
    <source>
        <dbReference type="ARBA" id="ARBA00022989"/>
    </source>
</evidence>
<dbReference type="Pfam" id="PF08239">
    <property type="entry name" value="SH3_3"/>
    <property type="match status" value="1"/>
</dbReference>
<dbReference type="SMART" id="SM00287">
    <property type="entry name" value="SH3b"/>
    <property type="match status" value="1"/>
</dbReference>
<organism evidence="9 10">
    <name type="scientific">Alkalimonas collagenimarina</name>
    <dbReference type="NCBI Taxonomy" id="400390"/>
    <lineage>
        <taxon>Bacteria</taxon>
        <taxon>Pseudomonadati</taxon>
        <taxon>Pseudomonadota</taxon>
        <taxon>Gammaproteobacteria</taxon>
        <taxon>Alkalimonas</taxon>
    </lineage>
</organism>
<dbReference type="RefSeq" id="WP_305893434.1">
    <property type="nucleotide sequence ID" value="NZ_JAUZVZ010000009.1"/>
</dbReference>
<dbReference type="Proteomes" id="UP001231616">
    <property type="component" value="Unassembled WGS sequence"/>
</dbReference>
<evidence type="ECO:0000256" key="6">
    <source>
        <dbReference type="SAM" id="Coils"/>
    </source>
</evidence>
<feature type="coiled-coil region" evidence="6">
    <location>
        <begin position="97"/>
        <end position="155"/>
    </location>
</feature>
<gene>
    <name evidence="9" type="ORF">Q3O60_08225</name>
</gene>
<dbReference type="InterPro" id="IPR016476">
    <property type="entry name" value="SH3_dom_pro"/>
</dbReference>
<keyword evidence="3" id="KW-0732">Signal</keyword>
<feature type="transmembrane region" description="Helical" evidence="7">
    <location>
        <begin position="169"/>
        <end position="189"/>
    </location>
</feature>
<evidence type="ECO:0000313" key="10">
    <source>
        <dbReference type="Proteomes" id="UP001231616"/>
    </source>
</evidence>
<keyword evidence="4 7" id="KW-1133">Transmembrane helix</keyword>
<evidence type="ECO:0000256" key="5">
    <source>
        <dbReference type="ARBA" id="ARBA00023136"/>
    </source>
</evidence>
<proteinExistence type="predicted"/>
<dbReference type="PROSITE" id="PS51781">
    <property type="entry name" value="SH3B"/>
    <property type="match status" value="1"/>
</dbReference>
<reference evidence="9 10" key="1">
    <citation type="submission" date="2023-08" db="EMBL/GenBank/DDBJ databases">
        <authorList>
            <person name="Joshi A."/>
            <person name="Thite S."/>
        </authorList>
    </citation>
    <scope>NUCLEOTIDE SEQUENCE [LARGE SCALE GENOMIC DNA]</scope>
    <source>
        <strain evidence="9 10">AC40</strain>
    </source>
</reference>
<sequence length="199" mass="22482">MSNTTSYLVAFIVSLALLFSSFSRSETSEPAFISDALFVYIHSGPSNQYRIVGTVNAGDNVRLLAEDEESGYVQIQFEGNRQGWLPGQYVTNTPGMAVQLAELTEQLEQQSSQLQQLEQSNQQLNTALQQREQEYQKAQEQLQVANRSYEQLQQQFDVEHGSIWKNPKVLGAAILGIGLLFGLLLPLLIPRRKESERWM</sequence>